<proteinExistence type="predicted"/>
<accession>A0A842J9B7</accession>
<dbReference type="RefSeq" id="WP_185904612.1">
    <property type="nucleotide sequence ID" value="NZ_JACMSE010000002.1"/>
</dbReference>
<evidence type="ECO:0000313" key="2">
    <source>
        <dbReference type="Proteomes" id="UP000587396"/>
    </source>
</evidence>
<keyword evidence="2" id="KW-1185">Reference proteome</keyword>
<dbReference type="AlphaFoldDB" id="A0A842J9B7"/>
<keyword evidence="1" id="KW-0808">Transferase</keyword>
<sequence length="220" mass="24496">MQLPGLVTVPHDQAALLDELAAMVGTCFLEEMWYATWLEALDDLGADRSRKLAITQAVIRADYEVTSPYGCVYTLDDRAGAANVYLRSELGGASWPALEEQSARRLESVLTADEQEVLVPRAEAMEPLSDTNWPLALAGDDDYLYFISAGVDPARRGSGAFGRLFKPFLVHADERGLRCYLDCYTDRLEGIYGHYGFETVERKTAPGFDLVERCMVRSPR</sequence>
<organism evidence="1 2">
    <name type="scientific">Gordonibacter massiliensis</name>
    <name type="common">ex Traore et al. 2017</name>
    <dbReference type="NCBI Taxonomy" id="1841863"/>
    <lineage>
        <taxon>Bacteria</taxon>
        <taxon>Bacillati</taxon>
        <taxon>Actinomycetota</taxon>
        <taxon>Coriobacteriia</taxon>
        <taxon>Eggerthellales</taxon>
        <taxon>Eggerthellaceae</taxon>
        <taxon>Gordonibacter</taxon>
    </lineage>
</organism>
<protein>
    <submittedName>
        <fullName evidence="1">GNAT family N-acetyltransferase</fullName>
    </submittedName>
</protein>
<comment type="caution">
    <text evidence="1">The sequence shown here is derived from an EMBL/GenBank/DDBJ whole genome shotgun (WGS) entry which is preliminary data.</text>
</comment>
<name>A0A842J9B7_9ACTN</name>
<gene>
    <name evidence="1" type="ORF">H7313_04825</name>
</gene>
<dbReference type="SUPFAM" id="SSF55729">
    <property type="entry name" value="Acyl-CoA N-acyltransferases (Nat)"/>
    <property type="match status" value="1"/>
</dbReference>
<dbReference type="InterPro" id="IPR016181">
    <property type="entry name" value="Acyl_CoA_acyltransferase"/>
</dbReference>
<dbReference type="Proteomes" id="UP000587396">
    <property type="component" value="Unassembled WGS sequence"/>
</dbReference>
<dbReference type="EMBL" id="JACMSE010000002">
    <property type="protein sequence ID" value="MBC2888672.1"/>
    <property type="molecule type" value="Genomic_DNA"/>
</dbReference>
<evidence type="ECO:0000313" key="1">
    <source>
        <dbReference type="EMBL" id="MBC2888672.1"/>
    </source>
</evidence>
<reference evidence="1 2" key="1">
    <citation type="submission" date="2020-08" db="EMBL/GenBank/DDBJ databases">
        <authorList>
            <person name="Liu C."/>
            <person name="Sun Q."/>
        </authorList>
    </citation>
    <scope>NUCLEOTIDE SEQUENCE [LARGE SCALE GENOMIC DNA]</scope>
    <source>
        <strain evidence="1 2">N22</strain>
    </source>
</reference>
<dbReference type="Gene3D" id="3.40.630.30">
    <property type="match status" value="1"/>
</dbReference>
<dbReference type="GO" id="GO:0016740">
    <property type="term" value="F:transferase activity"/>
    <property type="evidence" value="ECO:0007669"/>
    <property type="project" value="UniProtKB-KW"/>
</dbReference>